<sequence length="152" mass="17511">MKRSSGILRMRSTMTFKSGIREAPVFIVISRQVAHLAKLKGYTTWLIESVRLNSKKNEVFSLGLVNSGRRCVDDVPFVPPNDRDSHHYVLNHPCDDGDDVVSSLLFDKRNKIKESRVKSFEKELFKNVRLRNNRLPFIQASDTTISEFSRMP</sequence>
<keyword evidence="2" id="KW-1185">Reference proteome</keyword>
<accession>A0A1B0A5I0</accession>
<evidence type="ECO:0000313" key="2">
    <source>
        <dbReference type="Proteomes" id="UP000092445"/>
    </source>
</evidence>
<name>A0A1B0A5I0_GLOPL</name>
<evidence type="ECO:0000313" key="1">
    <source>
        <dbReference type="EnsemblMetazoa" id="GPAI035083-PA"/>
    </source>
</evidence>
<dbReference type="AlphaFoldDB" id="A0A1B0A5I0"/>
<reference evidence="1" key="2">
    <citation type="submission" date="2020-05" db="UniProtKB">
        <authorList>
            <consortium name="EnsemblMetazoa"/>
        </authorList>
    </citation>
    <scope>IDENTIFICATION</scope>
    <source>
        <strain evidence="1">IAEA</strain>
    </source>
</reference>
<reference evidence="2" key="1">
    <citation type="submission" date="2014-03" db="EMBL/GenBank/DDBJ databases">
        <authorList>
            <person name="Aksoy S."/>
            <person name="Warren W."/>
            <person name="Wilson R.K."/>
        </authorList>
    </citation>
    <scope>NUCLEOTIDE SEQUENCE [LARGE SCALE GENOMIC DNA]</scope>
    <source>
        <strain evidence="2">IAEA</strain>
    </source>
</reference>
<proteinExistence type="predicted"/>
<dbReference type="EnsemblMetazoa" id="GPAI035083-RA">
    <property type="protein sequence ID" value="GPAI035083-PA"/>
    <property type="gene ID" value="GPAI035083"/>
</dbReference>
<dbReference type="VEuPathDB" id="VectorBase:GPAI035083"/>
<dbReference type="Proteomes" id="UP000092445">
    <property type="component" value="Unassembled WGS sequence"/>
</dbReference>
<organism evidence="1 2">
    <name type="scientific">Glossina pallidipes</name>
    <name type="common">Tsetse fly</name>
    <dbReference type="NCBI Taxonomy" id="7398"/>
    <lineage>
        <taxon>Eukaryota</taxon>
        <taxon>Metazoa</taxon>
        <taxon>Ecdysozoa</taxon>
        <taxon>Arthropoda</taxon>
        <taxon>Hexapoda</taxon>
        <taxon>Insecta</taxon>
        <taxon>Pterygota</taxon>
        <taxon>Neoptera</taxon>
        <taxon>Endopterygota</taxon>
        <taxon>Diptera</taxon>
        <taxon>Brachycera</taxon>
        <taxon>Muscomorpha</taxon>
        <taxon>Hippoboscoidea</taxon>
        <taxon>Glossinidae</taxon>
        <taxon>Glossina</taxon>
    </lineage>
</organism>
<protein>
    <submittedName>
        <fullName evidence="1">Uncharacterized protein</fullName>
    </submittedName>
</protein>